<dbReference type="EMBL" id="LR746278">
    <property type="protein sequence ID" value="CAA7408804.1"/>
    <property type="molecule type" value="Genomic_DNA"/>
</dbReference>
<accession>A0A7I8LHX8</accession>
<dbReference type="Proteomes" id="UP000663760">
    <property type="component" value="Chromosome 15"/>
</dbReference>
<dbReference type="AlphaFoldDB" id="A0A7I8LHX8"/>
<gene>
    <name evidence="1" type="ORF">SI8410_15019482</name>
</gene>
<protein>
    <submittedName>
        <fullName evidence="1">Uncharacterized protein</fullName>
    </submittedName>
</protein>
<organism evidence="1 2">
    <name type="scientific">Spirodela intermedia</name>
    <name type="common">Intermediate duckweed</name>
    <dbReference type="NCBI Taxonomy" id="51605"/>
    <lineage>
        <taxon>Eukaryota</taxon>
        <taxon>Viridiplantae</taxon>
        <taxon>Streptophyta</taxon>
        <taxon>Embryophyta</taxon>
        <taxon>Tracheophyta</taxon>
        <taxon>Spermatophyta</taxon>
        <taxon>Magnoliopsida</taxon>
        <taxon>Liliopsida</taxon>
        <taxon>Araceae</taxon>
        <taxon>Lemnoideae</taxon>
        <taxon>Spirodela</taxon>
    </lineage>
</organism>
<evidence type="ECO:0000313" key="1">
    <source>
        <dbReference type="EMBL" id="CAA7408804.1"/>
    </source>
</evidence>
<sequence length="29" mass="3660">MRVRIKHSYKYIHLLHTILHIRNPRFAVF</sequence>
<keyword evidence="2" id="KW-1185">Reference proteome</keyword>
<proteinExistence type="predicted"/>
<reference evidence="1" key="1">
    <citation type="submission" date="2020-02" db="EMBL/GenBank/DDBJ databases">
        <authorList>
            <person name="Scholz U."/>
            <person name="Mascher M."/>
            <person name="Fiebig A."/>
        </authorList>
    </citation>
    <scope>NUCLEOTIDE SEQUENCE</scope>
</reference>
<evidence type="ECO:0000313" key="2">
    <source>
        <dbReference type="Proteomes" id="UP000663760"/>
    </source>
</evidence>
<name>A0A7I8LHX8_SPIIN</name>